<reference evidence="2" key="2">
    <citation type="submission" date="2020-11" db="EMBL/GenBank/DDBJ databases">
        <authorList>
            <person name="McCartney M.A."/>
            <person name="Auch B."/>
            <person name="Kono T."/>
            <person name="Mallez S."/>
            <person name="Becker A."/>
            <person name="Gohl D.M."/>
            <person name="Silverstein K.A.T."/>
            <person name="Koren S."/>
            <person name="Bechman K.B."/>
            <person name="Herman A."/>
            <person name="Abrahante J.E."/>
            <person name="Garbe J."/>
        </authorList>
    </citation>
    <scope>NUCLEOTIDE SEQUENCE</scope>
    <source>
        <strain evidence="2">Duluth1</strain>
        <tissue evidence="2">Whole animal</tissue>
    </source>
</reference>
<dbReference type="EMBL" id="JAIWYP010000023">
    <property type="protein sequence ID" value="KAH3692327.1"/>
    <property type="molecule type" value="Genomic_DNA"/>
</dbReference>
<protein>
    <submittedName>
        <fullName evidence="2">Uncharacterized protein</fullName>
    </submittedName>
</protein>
<reference evidence="2" key="1">
    <citation type="journal article" date="2019" name="bioRxiv">
        <title>The Genome of the Zebra Mussel, Dreissena polymorpha: A Resource for Invasive Species Research.</title>
        <authorList>
            <person name="McCartney M.A."/>
            <person name="Auch B."/>
            <person name="Kono T."/>
            <person name="Mallez S."/>
            <person name="Zhang Y."/>
            <person name="Obille A."/>
            <person name="Becker A."/>
            <person name="Abrahante J.E."/>
            <person name="Garbe J."/>
            <person name="Badalamenti J.P."/>
            <person name="Herman A."/>
            <person name="Mangelson H."/>
            <person name="Liachko I."/>
            <person name="Sullivan S."/>
            <person name="Sone E.D."/>
            <person name="Koren S."/>
            <person name="Silverstein K.A.T."/>
            <person name="Beckman K.B."/>
            <person name="Gohl D.M."/>
        </authorList>
    </citation>
    <scope>NUCLEOTIDE SEQUENCE</scope>
    <source>
        <strain evidence="2">Duluth1</strain>
        <tissue evidence="2">Whole animal</tissue>
    </source>
</reference>
<feature type="region of interest" description="Disordered" evidence="1">
    <location>
        <begin position="1"/>
        <end position="21"/>
    </location>
</feature>
<organism evidence="2 3">
    <name type="scientific">Dreissena polymorpha</name>
    <name type="common">Zebra mussel</name>
    <name type="synonym">Mytilus polymorpha</name>
    <dbReference type="NCBI Taxonomy" id="45954"/>
    <lineage>
        <taxon>Eukaryota</taxon>
        <taxon>Metazoa</taxon>
        <taxon>Spiralia</taxon>
        <taxon>Lophotrochozoa</taxon>
        <taxon>Mollusca</taxon>
        <taxon>Bivalvia</taxon>
        <taxon>Autobranchia</taxon>
        <taxon>Heteroconchia</taxon>
        <taxon>Euheterodonta</taxon>
        <taxon>Imparidentia</taxon>
        <taxon>Neoheterodontei</taxon>
        <taxon>Myida</taxon>
        <taxon>Dreissenoidea</taxon>
        <taxon>Dreissenidae</taxon>
        <taxon>Dreissena</taxon>
    </lineage>
</organism>
<accession>A0A9D4BG30</accession>
<feature type="compositionally biased region" description="Polar residues" evidence="1">
    <location>
        <begin position="9"/>
        <end position="19"/>
    </location>
</feature>
<sequence length="73" mass="8542">MQDFDEGSISDNDSITSGTMLDDDQVEFLTMEFSKQDMLDDEKRSNDLNFRRLSLPPSLSHLKSQLRQFLKKR</sequence>
<gene>
    <name evidence="2" type="ORF">DPMN_194777</name>
</gene>
<name>A0A9D4BG30_DREPO</name>
<keyword evidence="3" id="KW-1185">Reference proteome</keyword>
<dbReference type="Proteomes" id="UP000828390">
    <property type="component" value="Unassembled WGS sequence"/>
</dbReference>
<evidence type="ECO:0000313" key="2">
    <source>
        <dbReference type="EMBL" id="KAH3692327.1"/>
    </source>
</evidence>
<comment type="caution">
    <text evidence="2">The sequence shown here is derived from an EMBL/GenBank/DDBJ whole genome shotgun (WGS) entry which is preliminary data.</text>
</comment>
<proteinExistence type="predicted"/>
<evidence type="ECO:0000256" key="1">
    <source>
        <dbReference type="SAM" id="MobiDB-lite"/>
    </source>
</evidence>
<dbReference type="AlphaFoldDB" id="A0A9D4BG30"/>
<evidence type="ECO:0000313" key="3">
    <source>
        <dbReference type="Proteomes" id="UP000828390"/>
    </source>
</evidence>